<proteinExistence type="predicted"/>
<protein>
    <recommendedName>
        <fullName evidence="4">Small CPxCG-related zinc finger protein</fullName>
    </recommendedName>
</protein>
<accession>A0ABQ3UDD4</accession>
<feature type="region of interest" description="Disordered" evidence="1">
    <location>
        <begin position="1"/>
        <end position="26"/>
    </location>
</feature>
<comment type="caution">
    <text evidence="2">The sequence shown here is derived from an EMBL/GenBank/DDBJ whole genome shotgun (WGS) entry which is preliminary data.</text>
</comment>
<reference evidence="2" key="1">
    <citation type="submission" date="2024-05" db="EMBL/GenBank/DDBJ databases">
        <title>Whole genome shotgun sequence of Streptomyces hygroscopicus NBRC 113678.</title>
        <authorList>
            <person name="Komaki H."/>
            <person name="Tamura T."/>
        </authorList>
    </citation>
    <scope>NUCLEOTIDE SEQUENCE</scope>
    <source>
        <strain evidence="2">N11-34</strain>
    </source>
</reference>
<dbReference type="EMBL" id="BNEK01000005">
    <property type="protein sequence ID" value="GHJ33609.1"/>
    <property type="molecule type" value="Genomic_DNA"/>
</dbReference>
<evidence type="ECO:0000256" key="1">
    <source>
        <dbReference type="SAM" id="MobiDB-lite"/>
    </source>
</evidence>
<dbReference type="RefSeq" id="WP_164502462.1">
    <property type="nucleotide sequence ID" value="NZ_BBON01000058.1"/>
</dbReference>
<gene>
    <name evidence="2" type="ORF">TPA0910_80420</name>
</gene>
<keyword evidence="3" id="KW-1185">Reference proteome</keyword>
<evidence type="ECO:0000313" key="2">
    <source>
        <dbReference type="EMBL" id="GHJ33609.1"/>
    </source>
</evidence>
<sequence>MSGTDGPGEPDRRTPDPAPAEPEGGESACWLEKVCAECGAIQDTAPFDRCARCGAVRE</sequence>
<dbReference type="Proteomes" id="UP001054854">
    <property type="component" value="Unassembled WGS sequence"/>
</dbReference>
<evidence type="ECO:0000313" key="3">
    <source>
        <dbReference type="Proteomes" id="UP001054854"/>
    </source>
</evidence>
<evidence type="ECO:0008006" key="4">
    <source>
        <dbReference type="Google" id="ProtNLM"/>
    </source>
</evidence>
<name>A0ABQ3UDD4_STRHY</name>
<organism evidence="2 3">
    <name type="scientific">Streptomyces hygroscopicus</name>
    <dbReference type="NCBI Taxonomy" id="1912"/>
    <lineage>
        <taxon>Bacteria</taxon>
        <taxon>Bacillati</taxon>
        <taxon>Actinomycetota</taxon>
        <taxon>Actinomycetes</taxon>
        <taxon>Kitasatosporales</taxon>
        <taxon>Streptomycetaceae</taxon>
        <taxon>Streptomyces</taxon>
        <taxon>Streptomyces violaceusniger group</taxon>
    </lineage>
</organism>